<reference evidence="2 3" key="1">
    <citation type="submission" date="2023-11" db="EMBL/GenBank/DDBJ databases">
        <title>Halocaridina rubra genome assembly.</title>
        <authorList>
            <person name="Smith C."/>
        </authorList>
    </citation>
    <scope>NUCLEOTIDE SEQUENCE [LARGE SCALE GENOMIC DNA]</scope>
    <source>
        <strain evidence="2">EP-1</strain>
        <tissue evidence="2">Whole</tissue>
    </source>
</reference>
<name>A0AAN9A0S3_HALRR</name>
<keyword evidence="1" id="KW-0732">Signal</keyword>
<dbReference type="InterPro" id="IPR032675">
    <property type="entry name" value="LRR_dom_sf"/>
</dbReference>
<dbReference type="InterPro" id="IPR001611">
    <property type="entry name" value="Leu-rich_rpt"/>
</dbReference>
<dbReference type="Gene3D" id="3.80.10.10">
    <property type="entry name" value="Ribonuclease Inhibitor"/>
    <property type="match status" value="1"/>
</dbReference>
<dbReference type="Proteomes" id="UP001381693">
    <property type="component" value="Unassembled WGS sequence"/>
</dbReference>
<dbReference type="PANTHER" id="PTHR24367">
    <property type="entry name" value="LEUCINE-RICH REPEAT-CONTAINING PROTEIN"/>
    <property type="match status" value="1"/>
</dbReference>
<evidence type="ECO:0008006" key="4">
    <source>
        <dbReference type="Google" id="ProtNLM"/>
    </source>
</evidence>
<comment type="caution">
    <text evidence="2">The sequence shown here is derived from an EMBL/GenBank/DDBJ whole genome shotgun (WGS) entry which is preliminary data.</text>
</comment>
<dbReference type="PANTHER" id="PTHR24367:SF318">
    <property type="entry name" value="LEUCINE-RICH GLIOMA-INACTIVATED PROTEIN 1-LIKE"/>
    <property type="match status" value="1"/>
</dbReference>
<evidence type="ECO:0000313" key="3">
    <source>
        <dbReference type="Proteomes" id="UP001381693"/>
    </source>
</evidence>
<dbReference type="SUPFAM" id="SSF52058">
    <property type="entry name" value="L domain-like"/>
    <property type="match status" value="1"/>
</dbReference>
<protein>
    <recommendedName>
        <fullName evidence="4">LRRNT domain-containing protein</fullName>
    </recommendedName>
</protein>
<feature type="chain" id="PRO_5042992458" description="LRRNT domain-containing protein" evidence="1">
    <location>
        <begin position="29"/>
        <end position="185"/>
    </location>
</feature>
<feature type="signal peptide" evidence="1">
    <location>
        <begin position="1"/>
        <end position="28"/>
    </location>
</feature>
<dbReference type="EMBL" id="JAXCGZ010009912">
    <property type="protein sequence ID" value="KAK7076026.1"/>
    <property type="molecule type" value="Genomic_DNA"/>
</dbReference>
<evidence type="ECO:0000256" key="1">
    <source>
        <dbReference type="SAM" id="SignalP"/>
    </source>
</evidence>
<gene>
    <name evidence="2" type="ORF">SK128_005609</name>
</gene>
<proteinExistence type="predicted"/>
<dbReference type="InterPro" id="IPR051295">
    <property type="entry name" value="LGI_related"/>
</dbReference>
<organism evidence="2 3">
    <name type="scientific">Halocaridina rubra</name>
    <name type="common">Hawaiian red shrimp</name>
    <dbReference type="NCBI Taxonomy" id="373956"/>
    <lineage>
        <taxon>Eukaryota</taxon>
        <taxon>Metazoa</taxon>
        <taxon>Ecdysozoa</taxon>
        <taxon>Arthropoda</taxon>
        <taxon>Crustacea</taxon>
        <taxon>Multicrustacea</taxon>
        <taxon>Malacostraca</taxon>
        <taxon>Eumalacostraca</taxon>
        <taxon>Eucarida</taxon>
        <taxon>Decapoda</taxon>
        <taxon>Pleocyemata</taxon>
        <taxon>Caridea</taxon>
        <taxon>Atyoidea</taxon>
        <taxon>Atyidae</taxon>
        <taxon>Halocaridina</taxon>
    </lineage>
</organism>
<accession>A0AAN9A0S3</accession>
<dbReference type="Pfam" id="PF13855">
    <property type="entry name" value="LRR_8"/>
    <property type="match status" value="1"/>
</dbReference>
<evidence type="ECO:0000313" key="2">
    <source>
        <dbReference type="EMBL" id="KAK7076026.1"/>
    </source>
</evidence>
<keyword evidence="3" id="KW-1185">Reference proteome</keyword>
<sequence>MYSYITLATRNMLRTLATIVICWKAAEAGFYPPDCPVHCECNGPATMCEGTFIPELDQRITRYTIKNVTPSMKTLTTNITYKLDHLVSLNLISVGLEDFEKGALGIISNLETLKITQNSIRTLSAEDFEGCNVLAFLNLENNNIQRQSATSTSAAARMQEGSRATASQLTKLGRGANYHKMTLFL</sequence>
<dbReference type="AlphaFoldDB" id="A0AAN9A0S3"/>